<dbReference type="AlphaFoldDB" id="A0AAV6UM17"/>
<name>A0AAV6UM17_9ARAC</name>
<accession>A0AAV6UM17</accession>
<evidence type="ECO:0000313" key="2">
    <source>
        <dbReference type="Proteomes" id="UP000827092"/>
    </source>
</evidence>
<comment type="caution">
    <text evidence="1">The sequence shown here is derived from an EMBL/GenBank/DDBJ whole genome shotgun (WGS) entry which is preliminary data.</text>
</comment>
<dbReference type="EMBL" id="JAFNEN010000368">
    <property type="protein sequence ID" value="KAG8184595.1"/>
    <property type="molecule type" value="Genomic_DNA"/>
</dbReference>
<evidence type="ECO:0000313" key="1">
    <source>
        <dbReference type="EMBL" id="KAG8184595.1"/>
    </source>
</evidence>
<protein>
    <submittedName>
        <fullName evidence="1">Uncharacterized protein</fullName>
    </submittedName>
</protein>
<organism evidence="1 2">
    <name type="scientific">Oedothorax gibbosus</name>
    <dbReference type="NCBI Taxonomy" id="931172"/>
    <lineage>
        <taxon>Eukaryota</taxon>
        <taxon>Metazoa</taxon>
        <taxon>Ecdysozoa</taxon>
        <taxon>Arthropoda</taxon>
        <taxon>Chelicerata</taxon>
        <taxon>Arachnida</taxon>
        <taxon>Araneae</taxon>
        <taxon>Araneomorphae</taxon>
        <taxon>Entelegynae</taxon>
        <taxon>Araneoidea</taxon>
        <taxon>Linyphiidae</taxon>
        <taxon>Erigoninae</taxon>
        <taxon>Oedothorax</taxon>
    </lineage>
</organism>
<sequence length="104" mass="11694">MKKYGTVSCDRKKLCSRRQSGLVPDGTFPPISVNTALMGRQQVSYLETVRGLWWIPGALDSLSLLNSVSSWRCKESLCSCWGKRVVSTSFEQSLVLRVLQHCLK</sequence>
<proteinExistence type="predicted"/>
<gene>
    <name evidence="1" type="ORF">JTE90_005209</name>
</gene>
<dbReference type="Proteomes" id="UP000827092">
    <property type="component" value="Unassembled WGS sequence"/>
</dbReference>
<keyword evidence="2" id="KW-1185">Reference proteome</keyword>
<reference evidence="1 2" key="1">
    <citation type="journal article" date="2022" name="Nat. Ecol. Evol.">
        <title>A masculinizing supergene underlies an exaggerated male reproductive morph in a spider.</title>
        <authorList>
            <person name="Hendrickx F."/>
            <person name="De Corte Z."/>
            <person name="Sonet G."/>
            <person name="Van Belleghem S.M."/>
            <person name="Kostlbacher S."/>
            <person name="Vangestel C."/>
        </authorList>
    </citation>
    <scope>NUCLEOTIDE SEQUENCE [LARGE SCALE GENOMIC DNA]</scope>
    <source>
        <strain evidence="1">W744_W776</strain>
    </source>
</reference>